<dbReference type="NCBIfam" id="TIGR00741">
    <property type="entry name" value="yfiA"/>
    <property type="match status" value="1"/>
</dbReference>
<dbReference type="SUPFAM" id="SSF69754">
    <property type="entry name" value="Ribosome binding protein Y (YfiA homologue)"/>
    <property type="match status" value="1"/>
</dbReference>
<organism evidence="1 2">
    <name type="scientific">Aquimarina hainanensis</name>
    <dbReference type="NCBI Taxonomy" id="1578017"/>
    <lineage>
        <taxon>Bacteria</taxon>
        <taxon>Pseudomonadati</taxon>
        <taxon>Bacteroidota</taxon>
        <taxon>Flavobacteriia</taxon>
        <taxon>Flavobacteriales</taxon>
        <taxon>Flavobacteriaceae</taxon>
        <taxon>Aquimarina</taxon>
    </lineage>
</organism>
<name>A0ABW5N7Y4_9FLAO</name>
<sequence length="100" mass="11684">MKVNLQSVNFNVDKKLVDFIQGKLDKLEVHFNRIIYADVFLRVQNTSGKENKFTEILLSVPGDEFMVKKINRTFEEGVDECVSSLERQLRKRKEKLKAHA</sequence>
<accession>A0ABW5N7Y4</accession>
<evidence type="ECO:0000313" key="1">
    <source>
        <dbReference type="EMBL" id="MFD2591147.1"/>
    </source>
</evidence>
<evidence type="ECO:0000313" key="2">
    <source>
        <dbReference type="Proteomes" id="UP001597459"/>
    </source>
</evidence>
<dbReference type="CDD" id="cd00552">
    <property type="entry name" value="RaiA"/>
    <property type="match status" value="1"/>
</dbReference>
<proteinExistence type="predicted"/>
<dbReference type="Pfam" id="PF02482">
    <property type="entry name" value="Ribosomal_S30AE"/>
    <property type="match status" value="1"/>
</dbReference>
<gene>
    <name evidence="1" type="primary">hpf</name>
    <name evidence="1" type="ORF">ACFSTE_09915</name>
</gene>
<comment type="caution">
    <text evidence="1">The sequence shown here is derived from an EMBL/GenBank/DDBJ whole genome shotgun (WGS) entry which is preliminary data.</text>
</comment>
<keyword evidence="2" id="KW-1185">Reference proteome</keyword>
<dbReference type="Gene3D" id="3.30.160.100">
    <property type="entry name" value="Ribosome hibernation promotion factor-like"/>
    <property type="match status" value="1"/>
</dbReference>
<dbReference type="InterPro" id="IPR036567">
    <property type="entry name" value="RHF-like"/>
</dbReference>
<dbReference type="RefSeq" id="WP_176029146.1">
    <property type="nucleotide sequence ID" value="NZ_JBHSJV010000001.1"/>
</dbReference>
<dbReference type="EMBL" id="JBHULX010000017">
    <property type="protein sequence ID" value="MFD2591147.1"/>
    <property type="molecule type" value="Genomic_DNA"/>
</dbReference>
<protein>
    <submittedName>
        <fullName evidence="1">Ribosome hibernation-promoting factor, HPF/YfiA family</fullName>
    </submittedName>
</protein>
<dbReference type="Proteomes" id="UP001597459">
    <property type="component" value="Unassembled WGS sequence"/>
</dbReference>
<reference evidence="2" key="1">
    <citation type="journal article" date="2019" name="Int. J. Syst. Evol. Microbiol.">
        <title>The Global Catalogue of Microorganisms (GCM) 10K type strain sequencing project: providing services to taxonomists for standard genome sequencing and annotation.</title>
        <authorList>
            <consortium name="The Broad Institute Genomics Platform"/>
            <consortium name="The Broad Institute Genome Sequencing Center for Infectious Disease"/>
            <person name="Wu L."/>
            <person name="Ma J."/>
        </authorList>
    </citation>
    <scope>NUCLEOTIDE SEQUENCE [LARGE SCALE GENOMIC DNA]</scope>
    <source>
        <strain evidence="2">KCTC 42423</strain>
    </source>
</reference>
<dbReference type="InterPro" id="IPR003489">
    <property type="entry name" value="RHF/RaiA"/>
</dbReference>